<gene>
    <name evidence="1" type="ORF">C1C98_27795</name>
</gene>
<dbReference type="RefSeq" id="WP_080570013.1">
    <property type="nucleotide sequence ID" value="NC_016830.1"/>
</dbReference>
<proteinExistence type="predicted"/>
<evidence type="ECO:0000313" key="1">
    <source>
        <dbReference type="EMBL" id="AUO48979.1"/>
    </source>
</evidence>
<reference evidence="1 2" key="1">
    <citation type="submission" date="2018-01" db="EMBL/GenBank/DDBJ databases">
        <title>Tropical forage species Digitaria eriantha prevents oxidative stress under low temperature conditions by the incorporation of polyhydroxybutyrate-producing endophytic bacteria.</title>
        <authorList>
            <person name="Stritzler M."/>
            <person name="Ayub N."/>
        </authorList>
    </citation>
    <scope>NUCLEOTIDE SEQUENCE [LARGE SCALE GENOMIC DNA]</scope>
    <source>
        <strain evidence="1 2">FR1</strain>
    </source>
</reference>
<keyword evidence="2" id="KW-1185">Reference proteome</keyword>
<evidence type="ECO:0000313" key="2">
    <source>
        <dbReference type="Proteomes" id="UP000235315"/>
    </source>
</evidence>
<name>A0ABN5GFG1_PSEO1</name>
<protein>
    <submittedName>
        <fullName evidence="1">Uncharacterized protein</fullName>
    </submittedName>
</protein>
<dbReference type="Proteomes" id="UP000235315">
    <property type="component" value="Chromosome"/>
</dbReference>
<accession>A0ABN5GFG1</accession>
<organism evidence="1 2">
    <name type="scientific">Pseudomonas ogarae (strain DSM 112162 / CECT 30235 / F113)</name>
    <dbReference type="NCBI Taxonomy" id="1114970"/>
    <lineage>
        <taxon>Bacteria</taxon>
        <taxon>Pseudomonadati</taxon>
        <taxon>Pseudomonadota</taxon>
        <taxon>Gammaproteobacteria</taxon>
        <taxon>Pseudomonadales</taxon>
        <taxon>Pseudomonadaceae</taxon>
        <taxon>Pseudomonas</taxon>
    </lineage>
</organism>
<sequence length="131" mass="14644">MISKVEVYVSRGGEKEKTCLVCDSKSIAITFSVADGVDRIYSGGNFYKCFASLRRDNPDVIFFCKGAKKNVHPSGMSAQMSLGLKAYELSMGVTPSLDDIVYIFDYDENNLASDPGEQEVFFREWVKSRLL</sequence>
<dbReference type="EMBL" id="CP025738">
    <property type="protein sequence ID" value="AUO48979.1"/>
    <property type="molecule type" value="Genomic_DNA"/>
</dbReference>